<dbReference type="InterPro" id="IPR002213">
    <property type="entry name" value="UDP_glucos_trans"/>
</dbReference>
<feature type="compositionally biased region" description="Basic and acidic residues" evidence="2">
    <location>
        <begin position="821"/>
        <end position="841"/>
    </location>
</feature>
<feature type="region of interest" description="Disordered" evidence="2">
    <location>
        <begin position="238"/>
        <end position="269"/>
    </location>
</feature>
<dbReference type="FunFam" id="3.40.50.2000:FF:000100">
    <property type="entry name" value="Glycosyltransferase family 1 protein"/>
    <property type="match status" value="1"/>
</dbReference>
<evidence type="ECO:0000256" key="1">
    <source>
        <dbReference type="ARBA" id="ARBA00022679"/>
    </source>
</evidence>
<evidence type="ECO:0000313" key="5">
    <source>
        <dbReference type="EMBL" id="OQO07077.1"/>
    </source>
</evidence>
<dbReference type="InterPro" id="IPR010610">
    <property type="entry name" value="EryCIII-like_C"/>
</dbReference>
<dbReference type="Pfam" id="PF03033">
    <property type="entry name" value="Glyco_transf_28"/>
    <property type="match status" value="1"/>
</dbReference>
<dbReference type="GO" id="GO:0016906">
    <property type="term" value="F:sterol 3-beta-glucosyltransferase activity"/>
    <property type="evidence" value="ECO:0007669"/>
    <property type="project" value="UniProtKB-ARBA"/>
</dbReference>
<feature type="compositionally biased region" description="Basic and acidic residues" evidence="2">
    <location>
        <begin position="193"/>
        <end position="209"/>
    </location>
</feature>
<feature type="region of interest" description="Disordered" evidence="2">
    <location>
        <begin position="1"/>
        <end position="209"/>
    </location>
</feature>
<dbReference type="Proteomes" id="UP000192596">
    <property type="component" value="Unassembled WGS sequence"/>
</dbReference>
<gene>
    <name evidence="5" type="ORF">B0A48_07643</name>
</gene>
<dbReference type="GO" id="GO:0005975">
    <property type="term" value="P:carbohydrate metabolic process"/>
    <property type="evidence" value="ECO:0007669"/>
    <property type="project" value="InterPro"/>
</dbReference>
<feature type="region of interest" description="Disordered" evidence="2">
    <location>
        <begin position="1144"/>
        <end position="1257"/>
    </location>
</feature>
<feature type="compositionally biased region" description="Low complexity" evidence="2">
    <location>
        <begin position="1208"/>
        <end position="1218"/>
    </location>
</feature>
<proteinExistence type="predicted"/>
<protein>
    <submittedName>
        <fullName evidence="5">Uncharacterized protein</fullName>
    </submittedName>
</protein>
<dbReference type="Gene3D" id="3.40.50.2000">
    <property type="entry name" value="Glycogen Phosphorylase B"/>
    <property type="match status" value="2"/>
</dbReference>
<feature type="compositionally biased region" description="Low complexity" evidence="2">
    <location>
        <begin position="139"/>
        <end position="149"/>
    </location>
</feature>
<dbReference type="CDD" id="cd03784">
    <property type="entry name" value="GT1_Gtf-like"/>
    <property type="match status" value="1"/>
</dbReference>
<reference evidence="6" key="1">
    <citation type="submission" date="2017-03" db="EMBL/GenBank/DDBJ databases">
        <title>Genomes of endolithic fungi from Antarctica.</title>
        <authorList>
            <person name="Coleine C."/>
            <person name="Masonjones S."/>
            <person name="Stajich J.E."/>
        </authorList>
    </citation>
    <scope>NUCLEOTIDE SEQUENCE [LARGE SCALE GENOMIC DNA]</scope>
    <source>
        <strain evidence="6">CCFEE 5527</strain>
    </source>
</reference>
<name>A0A1V8T6Q1_9PEZI</name>
<accession>A0A1V8T6Q1</accession>
<dbReference type="InterPro" id="IPR004276">
    <property type="entry name" value="GlycoTrans_28_N"/>
</dbReference>
<dbReference type="AlphaFoldDB" id="A0A1V8T6Q1"/>
<dbReference type="OrthoDB" id="5835829at2759"/>
<evidence type="ECO:0000259" key="3">
    <source>
        <dbReference type="Pfam" id="PF03033"/>
    </source>
</evidence>
<sequence>MGTLDQATKDAPTIAGGVGNTTTPINDARKESIESARSSLSSVYATPLDGARLAGPVRSNTATRDFGQVPAEENTSAKPRASRSDSAPTARRRPGLGQQTRTERPKPTHADSTLRRSVRRMTSAQFGKKTSDPYAVNFESASSDSSSSSDSDEEAPIKQRRSKKSKGSDGVQDGQPNGNGPVKKKGTTPRFKLHNEHVKTKGRISKRDGRLNISVNETANSGYIAKALGHTIRNHLDIPKRHNPQRHDHDDASEARSHLSQEAASLDESLRKTAARPRLNIVIMVIGSRGDIQPFLKVGMVLQNQYGHRVRIATHSAFREFVEQDGGLEFFNIGGNPSELMAFMVKNPGLIPKFQTVKEGEIGRRREQMAEMFEGFWRACVNTTDDEHDKHNLKLMGDKHPFIAHAIIANPPSMAHVHIAERLGIPLHMMFTFPYSPTQAWPHPVANIKPGKSNVDESYVNFMSYALVEMMTFSGLGDLLNVFRTKTLGLEPVSPLWAPGALYRMKVPYTYMWSPALVPKPKDWGPEIDIGGFVFLDLGSKFTPPDDLQAFLDAGDPPVYIGFGSIVVDDPDRFTQMIFKATKLAGVRALVNKGWGGLGGEGNDVPDHIYMLGNTPHDWLFPRVKAVVHHGGAGTTAIGLKLAKPTMIVPFFGDQPFWGAMVAEAKAGAFECIPYKKLNAERLAEGIKQCLTKEAQANVQKIADSIAKEGDGAENAVKSFHRSLPLKGAKTMRCSILEDRVAVWKMRNSPFRLSALAAELLVEGGKIRWEDLKLLRVYEWADFDGPGEPITGGAHAITSSLYDIGEGVGMVPMRIAKHVKKREEHEKRKQAVATRRAERVQRKQAKAAAARRAVDAEPTSDSSARAKRPNIPRQETATTVGSALSADPTAPLADEIKDDVGTGFKASGTALLTMPLDLHMAVAQGFHNAPRLYGDATVRKPIRITGVKTGWRAARKEFTHGVYDGFTGLVTQPVGGWKEEDTLPAKFGGLSKGVAKGVGGLVLKNITAIVAPPAFLATGVRKYVEKRLGGPGTDGYIRKVHIIQGVKDLQALDDAEHATKLRETRSAIEEGWKVYDELWKEVHYFRNTAGRGPLGRIKKARETKQWEEDGVLTNVSATEKALETRRRGEDLEVLFERRREALRKEADEARAPTLEQQPQLATEEKTADAPQDTTAVEEAGTARNPLALGDGTSRDDAAQVNRMREGSESTAVASGSSSQTKQAAATMPDHVEGAGAKGGVAGFMAPEHGRDEEARVA</sequence>
<feature type="compositionally biased region" description="Basic and acidic residues" evidence="2">
    <location>
        <begin position="1192"/>
        <end position="1207"/>
    </location>
</feature>
<dbReference type="FunFam" id="3.40.50.2000:FF:000009">
    <property type="entry name" value="Sterol 3-beta-glucosyltransferase UGT80A2"/>
    <property type="match status" value="1"/>
</dbReference>
<dbReference type="Pfam" id="PF06722">
    <property type="entry name" value="EryCIII-like_C"/>
    <property type="match status" value="1"/>
</dbReference>
<evidence type="ECO:0000256" key="2">
    <source>
        <dbReference type="SAM" id="MobiDB-lite"/>
    </source>
</evidence>
<comment type="caution">
    <text evidence="5">The sequence shown here is derived from an EMBL/GenBank/DDBJ whole genome shotgun (WGS) entry which is preliminary data.</text>
</comment>
<feature type="region of interest" description="Disordered" evidence="2">
    <location>
        <begin position="820"/>
        <end position="886"/>
    </location>
</feature>
<dbReference type="PANTHER" id="PTHR48050">
    <property type="entry name" value="STEROL 3-BETA-GLUCOSYLTRANSFERASE"/>
    <property type="match status" value="1"/>
</dbReference>
<feature type="compositionally biased region" description="Polar residues" evidence="2">
    <location>
        <begin position="873"/>
        <end position="882"/>
    </location>
</feature>
<organism evidence="5 6">
    <name type="scientific">Cryoendolithus antarcticus</name>
    <dbReference type="NCBI Taxonomy" id="1507870"/>
    <lineage>
        <taxon>Eukaryota</taxon>
        <taxon>Fungi</taxon>
        <taxon>Dikarya</taxon>
        <taxon>Ascomycota</taxon>
        <taxon>Pezizomycotina</taxon>
        <taxon>Dothideomycetes</taxon>
        <taxon>Dothideomycetidae</taxon>
        <taxon>Cladosporiales</taxon>
        <taxon>Cladosporiaceae</taxon>
        <taxon>Cryoendolithus</taxon>
    </lineage>
</organism>
<feature type="domain" description="Glycosyltransferase family 28 N-terminal" evidence="3">
    <location>
        <begin position="281"/>
        <end position="440"/>
    </location>
</feature>
<feature type="compositionally biased region" description="Basic and acidic residues" evidence="2">
    <location>
        <begin position="238"/>
        <end position="259"/>
    </location>
</feature>
<feature type="compositionally biased region" description="Basic and acidic residues" evidence="2">
    <location>
        <begin position="1247"/>
        <end position="1257"/>
    </location>
</feature>
<dbReference type="EMBL" id="NAJO01000015">
    <property type="protein sequence ID" value="OQO07077.1"/>
    <property type="molecule type" value="Genomic_DNA"/>
</dbReference>
<keyword evidence="6" id="KW-1185">Reference proteome</keyword>
<dbReference type="InParanoid" id="A0A1V8T6Q1"/>
<keyword evidence="1" id="KW-0808">Transferase</keyword>
<evidence type="ECO:0000259" key="4">
    <source>
        <dbReference type="Pfam" id="PF06722"/>
    </source>
</evidence>
<dbReference type="SUPFAM" id="SSF53756">
    <property type="entry name" value="UDP-Glycosyltransferase/glycogen phosphorylase"/>
    <property type="match status" value="1"/>
</dbReference>
<feature type="domain" description="Erythromycin biosynthesis protein CIII-like C-terminal" evidence="4">
    <location>
        <begin position="604"/>
        <end position="710"/>
    </location>
</feature>
<dbReference type="InterPro" id="IPR050426">
    <property type="entry name" value="Glycosyltransferase_28"/>
</dbReference>
<evidence type="ECO:0000313" key="6">
    <source>
        <dbReference type="Proteomes" id="UP000192596"/>
    </source>
</evidence>
<feature type="compositionally biased region" description="Basic and acidic residues" evidence="2">
    <location>
        <begin position="101"/>
        <end position="114"/>
    </location>
</feature>
<dbReference type="PANTHER" id="PTHR48050:SF5">
    <property type="entry name" value="UDP-GLUCOSE,STEROL TRANSFERASE"/>
    <property type="match status" value="1"/>
</dbReference>
<dbReference type="STRING" id="1507870.A0A1V8T6Q1"/>